<proteinExistence type="predicted"/>
<evidence type="ECO:0000313" key="3">
    <source>
        <dbReference type="Proteomes" id="UP000184267"/>
    </source>
</evidence>
<comment type="caution">
    <text evidence="2">The sequence shown here is derived from an EMBL/GenBank/DDBJ whole genome shotgun (WGS) entry which is preliminary data.</text>
</comment>
<name>A0A1M2V224_TRAPU</name>
<sequence>MLGVGARELMGRFSDFVTITYDSFTTILVVHFMVRLQEAARPTAGSACFGSVTGTLQFARADVDYLARAEREGSSGGDGEARGVRQSARSEELEMDVVRQGSTVPSGSEAAEGPGAWE</sequence>
<feature type="compositionally biased region" description="Basic and acidic residues" evidence="1">
    <location>
        <begin position="69"/>
        <end position="92"/>
    </location>
</feature>
<organism evidence="2 3">
    <name type="scientific">Trametes pubescens</name>
    <name type="common">White-rot fungus</name>
    <dbReference type="NCBI Taxonomy" id="154538"/>
    <lineage>
        <taxon>Eukaryota</taxon>
        <taxon>Fungi</taxon>
        <taxon>Dikarya</taxon>
        <taxon>Basidiomycota</taxon>
        <taxon>Agaricomycotina</taxon>
        <taxon>Agaricomycetes</taxon>
        <taxon>Polyporales</taxon>
        <taxon>Polyporaceae</taxon>
        <taxon>Trametes</taxon>
    </lineage>
</organism>
<dbReference type="EMBL" id="MNAD01001729">
    <property type="protein sequence ID" value="OJT01626.1"/>
    <property type="molecule type" value="Genomic_DNA"/>
</dbReference>
<reference evidence="2 3" key="1">
    <citation type="submission" date="2016-10" db="EMBL/GenBank/DDBJ databases">
        <title>Genome sequence of the basidiomycete white-rot fungus Trametes pubescens.</title>
        <authorList>
            <person name="Makela M.R."/>
            <person name="Granchi Z."/>
            <person name="Peng M."/>
            <person name="De Vries R.P."/>
            <person name="Grigoriev I."/>
            <person name="Riley R."/>
            <person name="Hilden K."/>
        </authorList>
    </citation>
    <scope>NUCLEOTIDE SEQUENCE [LARGE SCALE GENOMIC DNA]</scope>
    <source>
        <strain evidence="2 3">FBCC735</strain>
    </source>
</reference>
<feature type="region of interest" description="Disordered" evidence="1">
    <location>
        <begin position="69"/>
        <end position="118"/>
    </location>
</feature>
<evidence type="ECO:0000256" key="1">
    <source>
        <dbReference type="SAM" id="MobiDB-lite"/>
    </source>
</evidence>
<accession>A0A1M2V224</accession>
<dbReference type="Proteomes" id="UP000184267">
    <property type="component" value="Unassembled WGS sequence"/>
</dbReference>
<evidence type="ECO:0000313" key="2">
    <source>
        <dbReference type="EMBL" id="OJT01626.1"/>
    </source>
</evidence>
<gene>
    <name evidence="2" type="ORF">TRAPUB_7930</name>
</gene>
<protein>
    <submittedName>
        <fullName evidence="2">Uncharacterized protein</fullName>
    </submittedName>
</protein>
<keyword evidence="3" id="KW-1185">Reference proteome</keyword>
<dbReference type="AlphaFoldDB" id="A0A1M2V224"/>